<name>A0AAV1SMG4_9ROSI</name>
<dbReference type="AlphaFoldDB" id="A0AAV1SMG4"/>
<gene>
    <name evidence="1" type="ORF">DCAF_LOCUS23914</name>
</gene>
<protein>
    <submittedName>
        <fullName evidence="1">Uncharacterized protein</fullName>
    </submittedName>
</protein>
<dbReference type="EMBL" id="CAWUPB010001184">
    <property type="protein sequence ID" value="CAK7351559.1"/>
    <property type="molecule type" value="Genomic_DNA"/>
</dbReference>
<accession>A0AAV1SMG4</accession>
<evidence type="ECO:0000313" key="1">
    <source>
        <dbReference type="EMBL" id="CAK7351559.1"/>
    </source>
</evidence>
<evidence type="ECO:0000313" key="2">
    <source>
        <dbReference type="Proteomes" id="UP001314170"/>
    </source>
</evidence>
<comment type="caution">
    <text evidence="1">The sequence shown here is derived from an EMBL/GenBank/DDBJ whole genome shotgun (WGS) entry which is preliminary data.</text>
</comment>
<reference evidence="1 2" key="1">
    <citation type="submission" date="2024-01" db="EMBL/GenBank/DDBJ databases">
        <authorList>
            <person name="Waweru B."/>
        </authorList>
    </citation>
    <scope>NUCLEOTIDE SEQUENCE [LARGE SCALE GENOMIC DNA]</scope>
</reference>
<organism evidence="1 2">
    <name type="scientific">Dovyalis caffra</name>
    <dbReference type="NCBI Taxonomy" id="77055"/>
    <lineage>
        <taxon>Eukaryota</taxon>
        <taxon>Viridiplantae</taxon>
        <taxon>Streptophyta</taxon>
        <taxon>Embryophyta</taxon>
        <taxon>Tracheophyta</taxon>
        <taxon>Spermatophyta</taxon>
        <taxon>Magnoliopsida</taxon>
        <taxon>eudicotyledons</taxon>
        <taxon>Gunneridae</taxon>
        <taxon>Pentapetalae</taxon>
        <taxon>rosids</taxon>
        <taxon>fabids</taxon>
        <taxon>Malpighiales</taxon>
        <taxon>Salicaceae</taxon>
        <taxon>Flacourtieae</taxon>
        <taxon>Dovyalis</taxon>
    </lineage>
</organism>
<sequence>MISKEICVSRFVQSCDRFLETAIAFHSENKDVVYLSYRYHIISCNIQSGELEVIDQIPYAFISPKQSSSLGGLHQFRSAHAHRMPISSTDAIILILSDLPIRGEKSQSIEE</sequence>
<keyword evidence="2" id="KW-1185">Reference proteome</keyword>
<dbReference type="Proteomes" id="UP001314170">
    <property type="component" value="Unassembled WGS sequence"/>
</dbReference>
<proteinExistence type="predicted"/>